<dbReference type="InterPro" id="IPR029058">
    <property type="entry name" value="AB_hydrolase_fold"/>
</dbReference>
<sequence>HPHLRLMTGKTPFFASTLDQRFSFNLYVPKSHTFSPSSSSEQSDLLIIIHGTRRQTSTYHNKLKSFCDTHNVVLMTPLFPAGIEDPEDLNNYKNLVYKGIRFDLILLSMIEQVGNVWKGVRTDQVYMHGFSGGGQFVHRFMYLYPERLRGVSIGAPGRVTLPDARYTWPGGLGNVGEVFRGRENAPDYESIRKIPMQLVVGEEDRGTELLKLAKKKLNEVEEEGGDRVERLGMLKEALLGLEGGGVERVEMRIVPGVGHDGIGCLEPV</sequence>
<protein>
    <recommendedName>
        <fullName evidence="3">Carboxylic ester hydrolase</fullName>
    </recommendedName>
</protein>
<keyword evidence="2" id="KW-1185">Reference proteome</keyword>
<evidence type="ECO:0000313" key="1">
    <source>
        <dbReference type="EMBL" id="THU85492.1"/>
    </source>
</evidence>
<feature type="non-terminal residue" evidence="1">
    <location>
        <position position="268"/>
    </location>
</feature>
<proteinExistence type="predicted"/>
<organism evidence="1 2">
    <name type="scientific">Dendrothele bispora (strain CBS 962.96)</name>
    <dbReference type="NCBI Taxonomy" id="1314807"/>
    <lineage>
        <taxon>Eukaryota</taxon>
        <taxon>Fungi</taxon>
        <taxon>Dikarya</taxon>
        <taxon>Basidiomycota</taxon>
        <taxon>Agaricomycotina</taxon>
        <taxon>Agaricomycetes</taxon>
        <taxon>Agaricomycetidae</taxon>
        <taxon>Agaricales</taxon>
        <taxon>Agaricales incertae sedis</taxon>
        <taxon>Dendrothele</taxon>
    </lineage>
</organism>
<dbReference type="EMBL" id="ML179543">
    <property type="protein sequence ID" value="THU85492.1"/>
    <property type="molecule type" value="Genomic_DNA"/>
</dbReference>
<feature type="non-terminal residue" evidence="1">
    <location>
        <position position="1"/>
    </location>
</feature>
<evidence type="ECO:0000313" key="2">
    <source>
        <dbReference type="Proteomes" id="UP000297245"/>
    </source>
</evidence>
<dbReference type="Proteomes" id="UP000297245">
    <property type="component" value="Unassembled WGS sequence"/>
</dbReference>
<dbReference type="SUPFAM" id="SSF53474">
    <property type="entry name" value="alpha/beta-Hydrolases"/>
    <property type="match status" value="1"/>
</dbReference>
<dbReference type="OrthoDB" id="2334691at2759"/>
<name>A0A4S8L9N9_DENBC</name>
<evidence type="ECO:0008006" key="3">
    <source>
        <dbReference type="Google" id="ProtNLM"/>
    </source>
</evidence>
<accession>A0A4S8L9N9</accession>
<gene>
    <name evidence="1" type="ORF">K435DRAFT_558431</name>
</gene>
<dbReference type="AlphaFoldDB" id="A0A4S8L9N9"/>
<reference evidence="1 2" key="1">
    <citation type="journal article" date="2019" name="Nat. Ecol. Evol.">
        <title>Megaphylogeny resolves global patterns of mushroom evolution.</title>
        <authorList>
            <person name="Varga T."/>
            <person name="Krizsan K."/>
            <person name="Foldi C."/>
            <person name="Dima B."/>
            <person name="Sanchez-Garcia M."/>
            <person name="Sanchez-Ramirez S."/>
            <person name="Szollosi G.J."/>
            <person name="Szarkandi J.G."/>
            <person name="Papp V."/>
            <person name="Albert L."/>
            <person name="Andreopoulos W."/>
            <person name="Angelini C."/>
            <person name="Antonin V."/>
            <person name="Barry K.W."/>
            <person name="Bougher N.L."/>
            <person name="Buchanan P."/>
            <person name="Buyck B."/>
            <person name="Bense V."/>
            <person name="Catcheside P."/>
            <person name="Chovatia M."/>
            <person name="Cooper J."/>
            <person name="Damon W."/>
            <person name="Desjardin D."/>
            <person name="Finy P."/>
            <person name="Geml J."/>
            <person name="Haridas S."/>
            <person name="Hughes K."/>
            <person name="Justo A."/>
            <person name="Karasinski D."/>
            <person name="Kautmanova I."/>
            <person name="Kiss B."/>
            <person name="Kocsube S."/>
            <person name="Kotiranta H."/>
            <person name="LaButti K.M."/>
            <person name="Lechner B.E."/>
            <person name="Liimatainen K."/>
            <person name="Lipzen A."/>
            <person name="Lukacs Z."/>
            <person name="Mihaltcheva S."/>
            <person name="Morgado L.N."/>
            <person name="Niskanen T."/>
            <person name="Noordeloos M.E."/>
            <person name="Ohm R.A."/>
            <person name="Ortiz-Santana B."/>
            <person name="Ovrebo C."/>
            <person name="Racz N."/>
            <person name="Riley R."/>
            <person name="Savchenko A."/>
            <person name="Shiryaev A."/>
            <person name="Soop K."/>
            <person name="Spirin V."/>
            <person name="Szebenyi C."/>
            <person name="Tomsovsky M."/>
            <person name="Tulloss R.E."/>
            <person name="Uehling J."/>
            <person name="Grigoriev I.V."/>
            <person name="Vagvolgyi C."/>
            <person name="Papp T."/>
            <person name="Martin F.M."/>
            <person name="Miettinen O."/>
            <person name="Hibbett D.S."/>
            <person name="Nagy L.G."/>
        </authorList>
    </citation>
    <scope>NUCLEOTIDE SEQUENCE [LARGE SCALE GENOMIC DNA]</scope>
    <source>
        <strain evidence="1 2">CBS 962.96</strain>
    </source>
</reference>
<dbReference type="Gene3D" id="3.40.50.1820">
    <property type="entry name" value="alpha/beta hydrolase"/>
    <property type="match status" value="1"/>
</dbReference>